<feature type="region of interest" description="Disordered" evidence="1">
    <location>
        <begin position="132"/>
        <end position="325"/>
    </location>
</feature>
<feature type="region of interest" description="Disordered" evidence="1">
    <location>
        <begin position="1"/>
        <end position="22"/>
    </location>
</feature>
<feature type="compositionally biased region" description="Low complexity" evidence="1">
    <location>
        <begin position="238"/>
        <end position="247"/>
    </location>
</feature>
<dbReference type="InterPro" id="IPR037393">
    <property type="entry name" value="Bud22/SRFB1"/>
</dbReference>
<gene>
    <name evidence="2" type="ORF">g.5665</name>
</gene>
<feature type="compositionally biased region" description="Basic residues" evidence="1">
    <location>
        <begin position="248"/>
        <end position="260"/>
    </location>
</feature>
<name>A0A1D1ZSF2_AUXPR</name>
<accession>A0A1D1ZSF2</accession>
<evidence type="ECO:0000256" key="1">
    <source>
        <dbReference type="SAM" id="MobiDB-lite"/>
    </source>
</evidence>
<dbReference type="AlphaFoldDB" id="A0A1D1ZSF2"/>
<evidence type="ECO:0008006" key="3">
    <source>
        <dbReference type="Google" id="ProtNLM"/>
    </source>
</evidence>
<dbReference type="PANTHER" id="PTHR23325:SF1">
    <property type="entry name" value="SERUM RESPONSE FACTOR-BINDING PROTEIN 1"/>
    <property type="match status" value="1"/>
</dbReference>
<dbReference type="EMBL" id="GDKF01008865">
    <property type="protein sequence ID" value="JAT69757.1"/>
    <property type="molecule type" value="Transcribed_RNA"/>
</dbReference>
<feature type="compositionally biased region" description="Low complexity" evidence="1">
    <location>
        <begin position="191"/>
        <end position="223"/>
    </location>
</feature>
<feature type="compositionally biased region" description="Acidic residues" evidence="1">
    <location>
        <begin position="153"/>
        <end position="165"/>
    </location>
</feature>
<proteinExistence type="predicted"/>
<reference evidence="2" key="1">
    <citation type="submission" date="2015-08" db="EMBL/GenBank/DDBJ databases">
        <authorList>
            <person name="Babu N.S."/>
            <person name="Beckwith C.J."/>
            <person name="Beseler K.G."/>
            <person name="Brison A."/>
            <person name="Carone J.V."/>
            <person name="Caskin T.P."/>
            <person name="Diamond M."/>
            <person name="Durham M.E."/>
            <person name="Foxe J.M."/>
            <person name="Go M."/>
            <person name="Henderson B.A."/>
            <person name="Jones I.B."/>
            <person name="McGettigan J.A."/>
            <person name="Micheletti S.J."/>
            <person name="Nasrallah M.E."/>
            <person name="Ortiz D."/>
            <person name="Piller C.R."/>
            <person name="Privatt S.R."/>
            <person name="Schneider S.L."/>
            <person name="Sharp S."/>
            <person name="Smith T.C."/>
            <person name="Stanton J.D."/>
            <person name="Ullery H.E."/>
            <person name="Wilson R.J."/>
            <person name="Serrano M.G."/>
            <person name="Buck G."/>
            <person name="Lee V."/>
            <person name="Wang Y."/>
            <person name="Carvalho R."/>
            <person name="Voegtly L."/>
            <person name="Shi R."/>
            <person name="Duckworth R."/>
            <person name="Johnson A."/>
            <person name="Loviza R."/>
            <person name="Walstead R."/>
            <person name="Shah Z."/>
            <person name="Kiflezghi M."/>
            <person name="Wade K."/>
            <person name="Ball S.L."/>
            <person name="Bradley K.W."/>
            <person name="Asai D.J."/>
            <person name="Bowman C.A."/>
            <person name="Russell D.A."/>
            <person name="Pope W.H."/>
            <person name="Jacobs-Sera D."/>
            <person name="Hendrix R.W."/>
            <person name="Hatfull G.F."/>
        </authorList>
    </citation>
    <scope>NUCLEOTIDE SEQUENCE</scope>
</reference>
<organism evidence="2">
    <name type="scientific">Auxenochlorella protothecoides</name>
    <name type="common">Green microalga</name>
    <name type="synonym">Chlorella protothecoides</name>
    <dbReference type="NCBI Taxonomy" id="3075"/>
    <lineage>
        <taxon>Eukaryota</taxon>
        <taxon>Viridiplantae</taxon>
        <taxon>Chlorophyta</taxon>
        <taxon>core chlorophytes</taxon>
        <taxon>Trebouxiophyceae</taxon>
        <taxon>Chlorellales</taxon>
        <taxon>Chlorellaceae</taxon>
        <taxon>Auxenochlorella</taxon>
    </lineage>
</organism>
<evidence type="ECO:0000313" key="2">
    <source>
        <dbReference type="EMBL" id="JAT69757.1"/>
    </source>
</evidence>
<protein>
    <recommendedName>
        <fullName evidence="3">Bud22 domain-containing protein</fullName>
    </recommendedName>
</protein>
<sequence length="325" mass="34135">MGRPRKPGAGRIARENKRKTPNTHAMMVKLGRAAKKAKQFEVRKIVRRLKLAEANKKPALEAQLEAAKAANVQELASVAGSQLGLVRGPAGSLPDSPESCWADGPERAVCTRMLSAPCLKAVIVSLLEGDAEEAREGKPAPLDSPPASPSSSDGEEAADEVDEEAGAALAKLLQRSREAAAPSDSEDEAISLASDVSDLESLLSSSGDEAGPSAESSKAEAAALPVQSQKRAKGARVGPGKKSAPAKPKNRMGQRERRRLATMQYGRPAPPTIAKEAQGKPDRVKKAPAPALDATDLHPSWRAKRSQAAAIPARPVPATKIVFDD</sequence>
<dbReference type="PANTHER" id="PTHR23325">
    <property type="entry name" value="SERUM RESPONSE FACTOR-BINDING"/>
    <property type="match status" value="1"/>
</dbReference>